<dbReference type="Proteomes" id="UP000179360">
    <property type="component" value="Unassembled WGS sequence"/>
</dbReference>
<keyword evidence="2 8" id="KW-0132">Cell division</keyword>
<evidence type="ECO:0000256" key="1">
    <source>
        <dbReference type="ARBA" id="ARBA00022475"/>
    </source>
</evidence>
<dbReference type="Pfam" id="PF04977">
    <property type="entry name" value="DivIC"/>
    <property type="match status" value="1"/>
</dbReference>
<evidence type="ECO:0000256" key="4">
    <source>
        <dbReference type="ARBA" id="ARBA00022989"/>
    </source>
</evidence>
<dbReference type="EMBL" id="MFSY01000014">
    <property type="protein sequence ID" value="OGI47605.1"/>
    <property type="molecule type" value="Genomic_DNA"/>
</dbReference>
<dbReference type="GO" id="GO:0030428">
    <property type="term" value="C:cell septum"/>
    <property type="evidence" value="ECO:0007669"/>
    <property type="project" value="TreeGrafter"/>
</dbReference>
<dbReference type="InterPro" id="IPR023081">
    <property type="entry name" value="Cell_div_FtsB"/>
</dbReference>
<evidence type="ECO:0000256" key="2">
    <source>
        <dbReference type="ARBA" id="ARBA00022618"/>
    </source>
</evidence>
<evidence type="ECO:0000256" key="5">
    <source>
        <dbReference type="ARBA" id="ARBA00023136"/>
    </source>
</evidence>
<evidence type="ECO:0000313" key="8">
    <source>
        <dbReference type="EMBL" id="OGI47605.1"/>
    </source>
</evidence>
<keyword evidence="4" id="KW-1133">Transmembrane helix</keyword>
<dbReference type="PANTHER" id="PTHR37485">
    <property type="entry name" value="CELL DIVISION PROTEIN FTSB"/>
    <property type="match status" value="1"/>
</dbReference>
<reference evidence="8 9" key="1">
    <citation type="journal article" date="2016" name="Nat. Commun.">
        <title>Thousands of microbial genomes shed light on interconnected biogeochemical processes in an aquifer system.</title>
        <authorList>
            <person name="Anantharaman K."/>
            <person name="Brown C.T."/>
            <person name="Hug L.A."/>
            <person name="Sharon I."/>
            <person name="Castelle C.J."/>
            <person name="Probst A.J."/>
            <person name="Thomas B.C."/>
            <person name="Singh A."/>
            <person name="Wilkins M.J."/>
            <person name="Karaoz U."/>
            <person name="Brodie E.L."/>
            <person name="Williams K.H."/>
            <person name="Hubbard S.S."/>
            <person name="Banfield J.F."/>
        </authorList>
    </citation>
    <scope>NUCLEOTIDE SEQUENCE [LARGE SCALE GENOMIC DNA]</scope>
</reference>
<dbReference type="AlphaFoldDB" id="A0A1F6TRA9"/>
<dbReference type="HAMAP" id="MF_00599">
    <property type="entry name" value="FtsB"/>
    <property type="match status" value="1"/>
</dbReference>
<name>A0A1F6TRA9_9PROT</name>
<dbReference type="GO" id="GO:0043093">
    <property type="term" value="P:FtsZ-dependent cytokinesis"/>
    <property type="evidence" value="ECO:0007669"/>
    <property type="project" value="TreeGrafter"/>
</dbReference>
<sequence>MRIAKIVAYVLLGLLLLLQYPLWFGDGGVASVWRLKDEVGAQKAENARLRERNRALEAEVVDLKQGLAAIEERARNELGMVKKGETFYQVIDAPAKPQAAKP</sequence>
<keyword evidence="5" id="KW-0472">Membrane</keyword>
<keyword evidence="3" id="KW-0812">Transmembrane</keyword>
<evidence type="ECO:0000313" key="9">
    <source>
        <dbReference type="Proteomes" id="UP000179360"/>
    </source>
</evidence>
<keyword evidence="7" id="KW-0175">Coiled coil</keyword>
<proteinExistence type="inferred from homology"/>
<dbReference type="PANTHER" id="PTHR37485:SF1">
    <property type="entry name" value="CELL DIVISION PROTEIN FTSB"/>
    <property type="match status" value="1"/>
</dbReference>
<feature type="coiled-coil region" evidence="7">
    <location>
        <begin position="39"/>
        <end position="73"/>
    </location>
</feature>
<protein>
    <submittedName>
        <fullName evidence="8">Cell division protein FtsB</fullName>
    </submittedName>
</protein>
<keyword evidence="1" id="KW-1003">Cell membrane</keyword>
<comment type="caution">
    <text evidence="8">The sequence shown here is derived from an EMBL/GenBank/DDBJ whole genome shotgun (WGS) entry which is preliminary data.</text>
</comment>
<accession>A0A1F6TRA9</accession>
<organism evidence="8 9">
    <name type="scientific">Candidatus Muproteobacteria bacterium RIFCSPHIGHO2_01_FULL_65_16</name>
    <dbReference type="NCBI Taxonomy" id="1817764"/>
    <lineage>
        <taxon>Bacteria</taxon>
        <taxon>Pseudomonadati</taxon>
        <taxon>Pseudomonadota</taxon>
        <taxon>Candidatus Muproteobacteria</taxon>
    </lineage>
</organism>
<keyword evidence="6" id="KW-0131">Cell cycle</keyword>
<dbReference type="NCBIfam" id="NF002058">
    <property type="entry name" value="PRK00888.1"/>
    <property type="match status" value="1"/>
</dbReference>
<evidence type="ECO:0000256" key="3">
    <source>
        <dbReference type="ARBA" id="ARBA00022692"/>
    </source>
</evidence>
<dbReference type="InterPro" id="IPR007060">
    <property type="entry name" value="FtsL/DivIC"/>
</dbReference>
<dbReference type="STRING" id="1817764.A2637_01690"/>
<gene>
    <name evidence="8" type="ORF">A2637_01690</name>
</gene>
<evidence type="ECO:0000256" key="7">
    <source>
        <dbReference type="SAM" id="Coils"/>
    </source>
</evidence>
<evidence type="ECO:0000256" key="6">
    <source>
        <dbReference type="ARBA" id="ARBA00023306"/>
    </source>
</evidence>